<dbReference type="PANTHER" id="PTHR42997:SF1">
    <property type="entry name" value="AP-4-A PHOSPHORYLASE"/>
    <property type="match status" value="1"/>
</dbReference>
<feature type="domain" description="HIT" evidence="5">
    <location>
        <begin position="23"/>
        <end position="135"/>
    </location>
</feature>
<keyword evidence="1" id="KW-0547">Nucleotide-binding</keyword>
<dbReference type="InterPro" id="IPR011146">
    <property type="entry name" value="HIT-like"/>
</dbReference>
<dbReference type="OrthoDB" id="9784774at2"/>
<dbReference type="InterPro" id="IPR039383">
    <property type="entry name" value="FHIT"/>
</dbReference>
<gene>
    <name evidence="6" type="ORF">SAMN05444391_1142</name>
</gene>
<feature type="binding site" evidence="3">
    <location>
        <position position="52"/>
    </location>
    <ligand>
        <name>substrate</name>
    </ligand>
</feature>
<name>A0A1M6SRS1_9AQUI</name>
<feature type="active site" description="Tele-AMP-histidine intermediate" evidence="2">
    <location>
        <position position="122"/>
    </location>
</feature>
<evidence type="ECO:0000256" key="2">
    <source>
        <dbReference type="PIRSR" id="PIRSR639383-1"/>
    </source>
</evidence>
<accession>A0A1M6SRS1</accession>
<keyword evidence="6" id="KW-0808">Transferase</keyword>
<dbReference type="EMBL" id="LT670846">
    <property type="protein sequence ID" value="SHK47434.1"/>
    <property type="molecule type" value="Genomic_DNA"/>
</dbReference>
<dbReference type="Proteomes" id="UP000189810">
    <property type="component" value="Chromosome I"/>
</dbReference>
<evidence type="ECO:0000313" key="7">
    <source>
        <dbReference type="Proteomes" id="UP000189810"/>
    </source>
</evidence>
<dbReference type="Pfam" id="PF01230">
    <property type="entry name" value="HIT"/>
    <property type="match status" value="1"/>
</dbReference>
<protein>
    <submittedName>
        <fullName evidence="6">ATP adenylyltransferase</fullName>
    </submittedName>
</protein>
<evidence type="ECO:0000256" key="3">
    <source>
        <dbReference type="PIRSR" id="PIRSR639383-2"/>
    </source>
</evidence>
<evidence type="ECO:0000259" key="5">
    <source>
        <dbReference type="PROSITE" id="PS51084"/>
    </source>
</evidence>
<evidence type="ECO:0000256" key="1">
    <source>
        <dbReference type="ARBA" id="ARBA00022741"/>
    </source>
</evidence>
<feature type="binding site" evidence="3">
    <location>
        <position position="124"/>
    </location>
    <ligand>
        <name>substrate</name>
    </ligand>
</feature>
<dbReference type="GO" id="GO:0000166">
    <property type="term" value="F:nucleotide binding"/>
    <property type="evidence" value="ECO:0007669"/>
    <property type="project" value="UniProtKB-KW"/>
</dbReference>
<evidence type="ECO:0000256" key="4">
    <source>
        <dbReference type="PROSITE-ProRule" id="PRU00464"/>
    </source>
</evidence>
<dbReference type="PANTHER" id="PTHR42997">
    <property type="entry name" value="HIT FAMILY HYDROLASE"/>
    <property type="match status" value="1"/>
</dbReference>
<dbReference type="STRING" id="381751.SAMN05444391_1142"/>
<dbReference type="Gene3D" id="3.30.428.10">
    <property type="entry name" value="HIT-like"/>
    <property type="match status" value="1"/>
</dbReference>
<evidence type="ECO:0000313" key="6">
    <source>
        <dbReference type="EMBL" id="SHK47434.1"/>
    </source>
</evidence>
<dbReference type="InterPro" id="IPR036265">
    <property type="entry name" value="HIT-like_sf"/>
</dbReference>
<dbReference type="PROSITE" id="PS51084">
    <property type="entry name" value="HIT_2"/>
    <property type="match status" value="1"/>
</dbReference>
<dbReference type="CDD" id="cd01275">
    <property type="entry name" value="FHIT"/>
    <property type="match status" value="1"/>
</dbReference>
<feature type="short sequence motif" description="Histidine triad motif" evidence="4">
    <location>
        <begin position="120"/>
        <end position="124"/>
    </location>
</feature>
<keyword evidence="7" id="KW-1185">Reference proteome</keyword>
<dbReference type="RefSeq" id="WP_079654250.1">
    <property type="nucleotide sequence ID" value="NZ_LT670846.1"/>
</dbReference>
<reference evidence="6 7" key="1">
    <citation type="submission" date="2016-11" db="EMBL/GenBank/DDBJ databases">
        <authorList>
            <person name="Jaros S."/>
            <person name="Januszkiewicz K."/>
            <person name="Wedrychowicz H."/>
        </authorList>
    </citation>
    <scope>NUCLEOTIDE SEQUENCE [LARGE SCALE GENOMIC DNA]</scope>
    <source>
        <strain evidence="6 7">DSM 19557</strain>
    </source>
</reference>
<dbReference type="SUPFAM" id="SSF54197">
    <property type="entry name" value="HIT-like"/>
    <property type="match status" value="1"/>
</dbReference>
<dbReference type="InterPro" id="IPR052908">
    <property type="entry name" value="AP-4-A_phosphorylase"/>
</dbReference>
<organism evidence="6 7">
    <name type="scientific">Thermocrinis minervae</name>
    <dbReference type="NCBI Taxonomy" id="381751"/>
    <lineage>
        <taxon>Bacteria</taxon>
        <taxon>Pseudomonadati</taxon>
        <taxon>Aquificota</taxon>
        <taxon>Aquificia</taxon>
        <taxon>Aquificales</taxon>
        <taxon>Aquificaceae</taxon>
        <taxon>Thermocrinis</taxon>
    </lineage>
</organism>
<proteinExistence type="predicted"/>
<dbReference type="GO" id="GO:0016779">
    <property type="term" value="F:nucleotidyltransferase activity"/>
    <property type="evidence" value="ECO:0007669"/>
    <property type="project" value="UniProtKB-KW"/>
</dbReference>
<sequence length="169" mass="19575">MKRLWAPWRSKYVESIGESSECFLCEAVKQPEERLRDYLVLYKGKRAFVIFNKYPYNPGHLMVAPIDHTGDYTLLDEDTALEMHKLVRVCLLALRRALNPHGFNLGFNLGRSAGAGLETHIHLHIVPRWNGDTNFMSTLAETRVISQDLWEMYDRIRPIFFDILHAAEG</sequence>
<dbReference type="AlphaFoldDB" id="A0A1M6SRS1"/>
<keyword evidence="6" id="KW-0548">Nucleotidyltransferase</keyword>